<dbReference type="SMART" id="SM00102">
    <property type="entry name" value="ADF"/>
    <property type="match status" value="2"/>
</dbReference>
<keyword evidence="2" id="KW-1185">Reference proteome</keyword>
<sequence>MSIEVIIEDEQSFAEAIRDVRNDGDDTTYVICGHDDGNPNRIKVLYTGSDTSEIGSRMDSAEMMYGLARYETKFDMSTTVKFVYIRWIGESVAVGKKGRYGVVHGSISSRFTPFHTTVEASAQEDLDNEKILQILDETAGTKSKVLEMDQIPERQMRGFTQTQLPQREAKKGFSVSAVASKGAEVEFAQDVYEAVSRVRDNEDSTSWMVAGYQDANPKGPVVCMGSGEGGLSELTACLDESIPMYGLYRVTHTDMDDITTVKFVYIMWVRNKTKPMTRAKISTHKGIAEEVFTPSHVMVFASELADISERDIMDKIRQQSGSK</sequence>
<feature type="domain" description="ADF-H" evidence="1">
    <location>
        <begin position="182"/>
        <end position="317"/>
    </location>
</feature>
<dbReference type="PROSITE" id="PS51263">
    <property type="entry name" value="ADF_H"/>
    <property type="match status" value="2"/>
</dbReference>
<proteinExistence type="predicted"/>
<dbReference type="CDD" id="cd11282">
    <property type="entry name" value="ADF_coactosin_like"/>
    <property type="match status" value="1"/>
</dbReference>
<dbReference type="PANTHER" id="PTHR10829:SF56">
    <property type="entry name" value="ADF-H DOMAIN-CONTAINING PROTEIN"/>
    <property type="match status" value="1"/>
</dbReference>
<evidence type="ECO:0000313" key="3">
    <source>
        <dbReference type="RefSeq" id="XP_005097636.1"/>
    </source>
</evidence>
<evidence type="ECO:0000313" key="2">
    <source>
        <dbReference type="Proteomes" id="UP000694888"/>
    </source>
</evidence>
<gene>
    <name evidence="3" type="primary">LOC101858936</name>
</gene>
<protein>
    <submittedName>
        <fullName evidence="3">Uncharacterized protein LOC101858936</fullName>
    </submittedName>
</protein>
<dbReference type="Proteomes" id="UP000694888">
    <property type="component" value="Unplaced"/>
</dbReference>
<dbReference type="PANTHER" id="PTHR10829">
    <property type="entry name" value="CORTACTIN AND DREBRIN"/>
    <property type="match status" value="1"/>
</dbReference>
<dbReference type="RefSeq" id="XP_005097636.1">
    <property type="nucleotide sequence ID" value="XM_005097579.3"/>
</dbReference>
<dbReference type="GeneID" id="101858936"/>
<dbReference type="InterPro" id="IPR029006">
    <property type="entry name" value="ADF-H/Gelsolin-like_dom_sf"/>
</dbReference>
<name>A0ABM0JN69_APLCA</name>
<evidence type="ECO:0000259" key="1">
    <source>
        <dbReference type="PROSITE" id="PS51263"/>
    </source>
</evidence>
<organism evidence="2 3">
    <name type="scientific">Aplysia californica</name>
    <name type="common">California sea hare</name>
    <dbReference type="NCBI Taxonomy" id="6500"/>
    <lineage>
        <taxon>Eukaryota</taxon>
        <taxon>Metazoa</taxon>
        <taxon>Spiralia</taxon>
        <taxon>Lophotrochozoa</taxon>
        <taxon>Mollusca</taxon>
        <taxon>Gastropoda</taxon>
        <taxon>Heterobranchia</taxon>
        <taxon>Euthyneura</taxon>
        <taxon>Tectipleura</taxon>
        <taxon>Aplysiida</taxon>
        <taxon>Aplysioidea</taxon>
        <taxon>Aplysiidae</taxon>
        <taxon>Aplysia</taxon>
    </lineage>
</organism>
<feature type="domain" description="ADF-H" evidence="1">
    <location>
        <begin position="4"/>
        <end position="136"/>
    </location>
</feature>
<reference evidence="3" key="1">
    <citation type="submission" date="2025-08" db="UniProtKB">
        <authorList>
            <consortium name="RefSeq"/>
        </authorList>
    </citation>
    <scope>IDENTIFICATION</scope>
</reference>
<dbReference type="InterPro" id="IPR002108">
    <property type="entry name" value="ADF-H"/>
</dbReference>
<dbReference type="SUPFAM" id="SSF55753">
    <property type="entry name" value="Actin depolymerizing proteins"/>
    <property type="match status" value="2"/>
</dbReference>
<accession>A0ABM0JN69</accession>
<dbReference type="Pfam" id="PF00241">
    <property type="entry name" value="Cofilin_ADF"/>
    <property type="match status" value="2"/>
</dbReference>
<dbReference type="Gene3D" id="3.40.20.10">
    <property type="entry name" value="Severin"/>
    <property type="match status" value="2"/>
</dbReference>